<feature type="region of interest" description="Disordered" evidence="12">
    <location>
        <begin position="27"/>
        <end position="73"/>
    </location>
</feature>
<dbReference type="InterPro" id="IPR000477">
    <property type="entry name" value="RT_dom"/>
</dbReference>
<feature type="region of interest" description="Disordered" evidence="12">
    <location>
        <begin position="788"/>
        <end position="831"/>
    </location>
</feature>
<comment type="subcellular location">
    <subcellularLocation>
        <location evidence="1">Nucleus</location>
    </subcellularLocation>
</comment>
<evidence type="ECO:0000313" key="14">
    <source>
        <dbReference type="EMBL" id="PFX27349.1"/>
    </source>
</evidence>
<feature type="compositionally biased region" description="Low complexity" evidence="12">
    <location>
        <begin position="1184"/>
        <end position="1198"/>
    </location>
</feature>
<keyword evidence="15" id="KW-1185">Reference proteome</keyword>
<sequence length="1460" mass="165078">MRGTVFVVKAVETPLATSSAVSNAENLDTGLRTVDPFPSREVTSPLATSHSLESPITSQSQANRRPTAGQSQANQFSQSYEDVLAQVDQIAQKYELESGHLLSVKGNLKNSLAFWRSIGAPEFILSIIENGYRLPFVTFPLAVKLKNNKSARLHPDFVDQAVLELLNSDRVRMVHEQPFVVNPLSVLIQPGGKKRLILDLRHVNKSLIKQRVKYEDWKIAMSYFVKDAYMFSFDLKSGYHHIDIAQEHQIFLGFSWRAPNSINEVFHVFAVLPFGLSPAPYAFTKVLKPSEKYRRIQGLFIAIFLDDGWAIVQDSESCPIKGLAVRADFCNAGFIVNENKSVWEPTQVLDWLGLTWNSALGTLKIVERRIVKIINAIDHIIEVDLKVSARELASFTGQMISTGPVVGSIGRIMTRHCVLSTLCRDNWDSISLLDDYCKEELYFWKENMANINTRKLSLQRVHADIEIEGGQIPEENEQGMPVKINRKISKGEKEDSHEESKAVNKDEARDMTQDNEMADGDINGLEEVQSPQELVEQVSPSKTAAGVDDSPQEVNGGSKRLRMYKCERCNSQYMGLAMLRQHCRDVHGDQKYYKCHVCGKLFSHPSSRNIHLRLHSGEKPYKCSTCGKQFRVSSHLKDHVRVHTGERPYICDICHKGFKQSSDLKKHRRTHTLDKPYKCPICPSAFTRSHHCRGHMNSVHKFFKCVVCSALFTSEEAFEQHKELHPSEQADPEQRAPSNRQAISQAAVLSKMSESTVNTSERDRDSIEKNLKFDAANQLLDLHKMMQPRALPSSTPGSGSETLSDSGDEASLRQLSPPSQGLPVGPQPPVAVSPSLIRQEVANMSLSSAGHKDQANVILPEMAHKGANSEAPPSLHMMYSHSVQPKIQQEKDYLRLPFQYSCYEGNKKLSLPNAEMYGHAASFSSLEVQTSQLVNGNHFVVNGASQNFLHSPEKFDSQSQRRDHSNLSENSLKREEFLQDDSVLRKSPERLNNVACHRVSVIQYHSSAQKSPTGERNEENMIKDISQEASEALKSEMCDDHLRSKEEQFRSYNFMNSMKYFAKIPREGIPYLPLTAESTAALQMWNKEINDHAVDYSWALKEATRLKMPSEQSGQLPPPKHILENGQRNFFSPEKVQLSANMHNSASTPLQERSVEMLKYLAREHTKVKDMEGETRKETKSPVGGNDSETSDTSDSGSVLQHRKVSASSDPQSLASEPLDQRSSPESAIHHCQVCKKTFSRSSLLKQHSVIHMGERPFKCHICEKAFKQSSDLKKHINLHTGANQFKCEECNMEFRRADALRKHKLGHKVGNMPCGHCGKNFLHINALRVHRAMHNVQPVKASRSFHRCNYCFKTFTKAESYKIHIEAHSREQNGTVVPFDCKICSMKFFSEAAFQDHMNIHNGKRPYKCFVCDKEFCIAEHLQDHVRLHSDVSSRHRCEDDGNKFQRPDDLVRHSAIHA</sequence>
<dbReference type="InterPro" id="IPR043128">
    <property type="entry name" value="Rev_trsase/Diguanyl_cyclase"/>
</dbReference>
<feature type="domain" description="C2H2-type" evidence="13">
    <location>
        <begin position="1347"/>
        <end position="1374"/>
    </location>
</feature>
<evidence type="ECO:0000256" key="2">
    <source>
        <dbReference type="ARBA" id="ARBA00006991"/>
    </source>
</evidence>
<feature type="domain" description="C2H2-type" evidence="13">
    <location>
        <begin position="703"/>
        <end position="730"/>
    </location>
</feature>
<dbReference type="FunFam" id="3.30.160.60:FF:000557">
    <property type="entry name" value="zinc finger and SCAN domain-containing protein 29"/>
    <property type="match status" value="1"/>
</dbReference>
<evidence type="ECO:0000256" key="8">
    <source>
        <dbReference type="ARBA" id="ARBA00023125"/>
    </source>
</evidence>
<feature type="compositionally biased region" description="Polar residues" evidence="12">
    <location>
        <begin position="792"/>
        <end position="805"/>
    </location>
</feature>
<keyword evidence="9" id="KW-0804">Transcription</keyword>
<keyword evidence="5 11" id="KW-0863">Zinc-finger</keyword>
<evidence type="ECO:0000256" key="9">
    <source>
        <dbReference type="ARBA" id="ARBA00023163"/>
    </source>
</evidence>
<dbReference type="InterPro" id="IPR050331">
    <property type="entry name" value="Zinc_finger"/>
</dbReference>
<feature type="domain" description="C2H2-type" evidence="13">
    <location>
        <begin position="1230"/>
        <end position="1257"/>
    </location>
</feature>
<feature type="domain" description="C2H2-type" evidence="13">
    <location>
        <begin position="593"/>
        <end position="620"/>
    </location>
</feature>
<feature type="domain" description="C2H2-type" evidence="13">
    <location>
        <begin position="1313"/>
        <end position="1340"/>
    </location>
</feature>
<feature type="domain" description="C2H2-type" evidence="13">
    <location>
        <begin position="564"/>
        <end position="592"/>
    </location>
</feature>
<dbReference type="FunFam" id="3.30.160.60:FF:002343">
    <property type="entry name" value="Zinc finger protein 33A"/>
    <property type="match status" value="1"/>
</dbReference>
<evidence type="ECO:0000259" key="13">
    <source>
        <dbReference type="PROSITE" id="PS50157"/>
    </source>
</evidence>
<name>A0A2B4SE29_STYPI</name>
<feature type="region of interest" description="Disordered" evidence="12">
    <location>
        <begin position="950"/>
        <end position="973"/>
    </location>
</feature>
<dbReference type="GO" id="GO:0003677">
    <property type="term" value="F:DNA binding"/>
    <property type="evidence" value="ECO:0007669"/>
    <property type="project" value="UniProtKB-KW"/>
</dbReference>
<reference evidence="15" key="1">
    <citation type="journal article" date="2017" name="bioRxiv">
        <title>Comparative analysis of the genomes of Stylophora pistillata and Acropora digitifera provides evidence for extensive differences between species of corals.</title>
        <authorList>
            <person name="Voolstra C.R."/>
            <person name="Li Y."/>
            <person name="Liew Y.J."/>
            <person name="Baumgarten S."/>
            <person name="Zoccola D."/>
            <person name="Flot J.-F."/>
            <person name="Tambutte S."/>
            <person name="Allemand D."/>
            <person name="Aranda M."/>
        </authorList>
    </citation>
    <scope>NUCLEOTIDE SEQUENCE [LARGE SCALE GENOMIC DNA]</scope>
</reference>
<accession>A0A2B4SE29</accession>
<feature type="compositionally biased region" description="Basic and acidic residues" evidence="12">
    <location>
        <begin position="1166"/>
        <end position="1180"/>
    </location>
</feature>
<dbReference type="Gene3D" id="3.30.160.60">
    <property type="entry name" value="Classic Zinc Finger"/>
    <property type="match status" value="10"/>
</dbReference>
<dbReference type="Gene3D" id="3.10.10.10">
    <property type="entry name" value="HIV Type 1 Reverse Transcriptase, subunit A, domain 1"/>
    <property type="match status" value="1"/>
</dbReference>
<dbReference type="PROSITE" id="PS00028">
    <property type="entry name" value="ZINC_FINGER_C2H2_1"/>
    <property type="match status" value="13"/>
</dbReference>
<feature type="domain" description="C2H2-type" evidence="13">
    <location>
        <begin position="649"/>
        <end position="676"/>
    </location>
</feature>
<dbReference type="Pfam" id="PF00078">
    <property type="entry name" value="RVT_1"/>
    <property type="match status" value="1"/>
</dbReference>
<feature type="region of interest" description="Disordered" evidence="12">
    <location>
        <begin position="720"/>
        <end position="742"/>
    </location>
</feature>
<feature type="compositionally biased region" description="Basic and acidic residues" evidence="12">
    <location>
        <begin position="489"/>
        <end position="512"/>
    </location>
</feature>
<keyword evidence="10" id="KW-0539">Nucleus</keyword>
<dbReference type="Pfam" id="PF12874">
    <property type="entry name" value="zf-met"/>
    <property type="match status" value="1"/>
</dbReference>
<feature type="compositionally biased region" description="Basic and acidic residues" evidence="12">
    <location>
        <begin position="720"/>
        <end position="734"/>
    </location>
</feature>
<feature type="region of interest" description="Disordered" evidence="12">
    <location>
        <begin position="531"/>
        <end position="556"/>
    </location>
</feature>
<evidence type="ECO:0000256" key="4">
    <source>
        <dbReference type="ARBA" id="ARBA00022737"/>
    </source>
</evidence>
<feature type="domain" description="C2H2-type" evidence="13">
    <location>
        <begin position="1258"/>
        <end position="1285"/>
    </location>
</feature>
<keyword evidence="4" id="KW-0677">Repeat</keyword>
<dbReference type="CDD" id="cd03714">
    <property type="entry name" value="RT_DIRS1"/>
    <property type="match status" value="1"/>
</dbReference>
<dbReference type="InterPro" id="IPR036236">
    <property type="entry name" value="Znf_C2H2_sf"/>
</dbReference>
<evidence type="ECO:0000256" key="5">
    <source>
        <dbReference type="ARBA" id="ARBA00022771"/>
    </source>
</evidence>
<dbReference type="GO" id="GO:0008270">
    <property type="term" value="F:zinc ion binding"/>
    <property type="evidence" value="ECO:0007669"/>
    <property type="project" value="UniProtKB-KW"/>
</dbReference>
<feature type="compositionally biased region" description="Polar residues" evidence="12">
    <location>
        <begin position="1206"/>
        <end position="1226"/>
    </location>
</feature>
<comment type="caution">
    <text evidence="14">The sequence shown here is derived from an EMBL/GenBank/DDBJ whole genome shotgun (WGS) entry which is preliminary data.</text>
</comment>
<evidence type="ECO:0000256" key="10">
    <source>
        <dbReference type="ARBA" id="ARBA00023242"/>
    </source>
</evidence>
<dbReference type="SUPFAM" id="SSF57667">
    <property type="entry name" value="beta-beta-alpha zinc fingers"/>
    <property type="match status" value="7"/>
</dbReference>
<gene>
    <name evidence="14" type="primary">ZNF595</name>
    <name evidence="14" type="ORF">AWC38_SpisGene7962</name>
</gene>
<keyword evidence="8" id="KW-0238">DNA-binding</keyword>
<dbReference type="FunFam" id="3.30.160.60:FF:001035">
    <property type="entry name" value="zinc finger protein 697"/>
    <property type="match status" value="1"/>
</dbReference>
<dbReference type="PANTHER" id="PTHR16515">
    <property type="entry name" value="PR DOMAIN ZINC FINGER PROTEIN"/>
    <property type="match status" value="1"/>
</dbReference>
<proteinExistence type="inferred from homology"/>
<feature type="domain" description="C2H2-type" evidence="13">
    <location>
        <begin position="1408"/>
        <end position="1435"/>
    </location>
</feature>
<dbReference type="OrthoDB" id="5953651at2759"/>
<feature type="domain" description="C2H2-type" evidence="13">
    <location>
        <begin position="1380"/>
        <end position="1407"/>
    </location>
</feature>
<feature type="region of interest" description="Disordered" evidence="12">
    <location>
        <begin position="487"/>
        <end position="518"/>
    </location>
</feature>
<feature type="domain" description="C2H2-type" evidence="13">
    <location>
        <begin position="677"/>
        <end position="700"/>
    </location>
</feature>
<dbReference type="GO" id="GO:0005634">
    <property type="term" value="C:nucleus"/>
    <property type="evidence" value="ECO:0007669"/>
    <property type="project" value="UniProtKB-SubCell"/>
</dbReference>
<dbReference type="SMART" id="SM00355">
    <property type="entry name" value="ZnF_C2H2"/>
    <property type="match status" value="14"/>
</dbReference>
<dbReference type="SUPFAM" id="SSF56672">
    <property type="entry name" value="DNA/RNA polymerases"/>
    <property type="match status" value="1"/>
</dbReference>
<dbReference type="Proteomes" id="UP000225706">
    <property type="component" value="Unassembled WGS sequence"/>
</dbReference>
<protein>
    <submittedName>
        <fullName evidence="14">Zinc finger protein 595</fullName>
    </submittedName>
</protein>
<evidence type="ECO:0000256" key="1">
    <source>
        <dbReference type="ARBA" id="ARBA00004123"/>
    </source>
</evidence>
<evidence type="ECO:0000256" key="7">
    <source>
        <dbReference type="ARBA" id="ARBA00023015"/>
    </source>
</evidence>
<evidence type="ECO:0000256" key="12">
    <source>
        <dbReference type="SAM" id="MobiDB-lite"/>
    </source>
</evidence>
<dbReference type="InterPro" id="IPR043502">
    <property type="entry name" value="DNA/RNA_pol_sf"/>
</dbReference>
<evidence type="ECO:0000313" key="15">
    <source>
        <dbReference type="Proteomes" id="UP000225706"/>
    </source>
</evidence>
<dbReference type="Gene3D" id="3.30.70.270">
    <property type="match status" value="1"/>
</dbReference>
<keyword evidence="3" id="KW-0479">Metal-binding</keyword>
<dbReference type="PANTHER" id="PTHR16515:SF49">
    <property type="entry name" value="GASTRULA ZINC FINGER PROTEIN XLCGF49.1-LIKE-RELATED"/>
    <property type="match status" value="1"/>
</dbReference>
<feature type="domain" description="C2H2-type" evidence="13">
    <location>
        <begin position="621"/>
        <end position="648"/>
    </location>
</feature>
<evidence type="ECO:0000256" key="6">
    <source>
        <dbReference type="ARBA" id="ARBA00022833"/>
    </source>
</evidence>
<evidence type="ECO:0000256" key="11">
    <source>
        <dbReference type="PROSITE-ProRule" id="PRU00042"/>
    </source>
</evidence>
<feature type="region of interest" description="Disordered" evidence="12">
    <location>
        <begin position="1166"/>
        <end position="1226"/>
    </location>
</feature>
<feature type="domain" description="C2H2-type" evidence="13">
    <location>
        <begin position="1286"/>
        <end position="1314"/>
    </location>
</feature>
<keyword evidence="7" id="KW-0805">Transcription regulation</keyword>
<feature type="compositionally biased region" description="Basic and acidic residues" evidence="12">
    <location>
        <begin position="951"/>
        <end position="973"/>
    </location>
</feature>
<dbReference type="InterPro" id="IPR013087">
    <property type="entry name" value="Znf_C2H2_type"/>
</dbReference>
<organism evidence="14 15">
    <name type="scientific">Stylophora pistillata</name>
    <name type="common">Smooth cauliflower coral</name>
    <dbReference type="NCBI Taxonomy" id="50429"/>
    <lineage>
        <taxon>Eukaryota</taxon>
        <taxon>Metazoa</taxon>
        <taxon>Cnidaria</taxon>
        <taxon>Anthozoa</taxon>
        <taxon>Hexacorallia</taxon>
        <taxon>Scleractinia</taxon>
        <taxon>Astrocoeniina</taxon>
        <taxon>Pocilloporidae</taxon>
        <taxon>Stylophora</taxon>
    </lineage>
</organism>
<feature type="compositionally biased region" description="Polar residues" evidence="12">
    <location>
        <begin position="41"/>
        <end position="73"/>
    </location>
</feature>
<keyword evidence="6" id="KW-0862">Zinc</keyword>
<evidence type="ECO:0000256" key="3">
    <source>
        <dbReference type="ARBA" id="ARBA00022723"/>
    </source>
</evidence>
<dbReference type="GO" id="GO:0010468">
    <property type="term" value="P:regulation of gene expression"/>
    <property type="evidence" value="ECO:0007669"/>
    <property type="project" value="TreeGrafter"/>
</dbReference>
<dbReference type="Pfam" id="PF00096">
    <property type="entry name" value="zf-C2H2"/>
    <property type="match status" value="5"/>
</dbReference>
<comment type="similarity">
    <text evidence="2">Belongs to the krueppel C2H2-type zinc-finger protein family.</text>
</comment>
<dbReference type="PROSITE" id="PS50157">
    <property type="entry name" value="ZINC_FINGER_C2H2_2"/>
    <property type="match status" value="13"/>
</dbReference>
<dbReference type="EMBL" id="LSMT01000105">
    <property type="protein sequence ID" value="PFX27349.1"/>
    <property type="molecule type" value="Genomic_DNA"/>
</dbReference>